<comment type="similarity">
    <text evidence="1 5">Belongs to the peptidase S8 family.</text>
</comment>
<dbReference type="Proteomes" id="UP001303115">
    <property type="component" value="Unassembled WGS sequence"/>
</dbReference>
<accession>A0AAN6PIF4</accession>
<feature type="active site" description="Charge relay system" evidence="5">
    <location>
        <position position="421"/>
    </location>
</feature>
<dbReference type="GO" id="GO:0004252">
    <property type="term" value="F:serine-type endopeptidase activity"/>
    <property type="evidence" value="ECO:0007669"/>
    <property type="project" value="UniProtKB-UniRule"/>
</dbReference>
<feature type="active site" description="Charge relay system" evidence="5">
    <location>
        <position position="617"/>
    </location>
</feature>
<keyword evidence="9" id="KW-1185">Reference proteome</keyword>
<sequence>MDSQTPPLPGSADGTPGGQALPQWDLDLVNSSRLAIQRWTDAKTRFRKGYISARQSCTDPETAVLNKPSFDAQKAALRIACNDEISLVAHGLSQVIAAALALGAREQDEHVLYAKACLAQAYLHCEEFGKAEKEYAQALRVWKEITPLHGGEVLDGELDCRSGLARAWMGAAGTRPDPQSTRVQALQLVMQNLKDRAQRGCFEASKGDVRLCDTLVITIIHDTDGDVDATVDESSGATYWSYVDTLQRTADCLDTNVPGAEAMLTLLLLQVKIRMVQLLAVNLKAWGRAREVHAEMSEIRKHPSLRLEDIEDENMRDAVESTLADLEYWDGNLSLEMTTHDAKRRLGWLLKTTHDELLKTTYDELLKTTHDVKRRLGWLLKTTYDELLKTMHDAKRRLGWLLKTHDTRKPGLSKKPWPLDDQGGEQARADLDTPVDEDGHGTFIAGLLLSLVPGVELSIARIGKTRKTIQDDDPEHLSYRVGKAIEYAVDVWKAEIISISFGCQKSHVATDALKKAAYEGVIVFAATGNSGNTKTPFPASEDGVFKIYSCTAFAKEDETTGTPSDTHNSFHTLGRDIESLWPSHLAENVGGKEGKQVLKCKSSRNPRDTWTVMSGTSFATPIAAAMVAIIYQFYRAHEEEIKLRLKKTADKLTTISSVRHILKYMSTKAGGTNPIFYLHPPGPEMGSTFFFEPDERLGKAGDSKNVYGLTYEAFLIIRLCEAINGDYRR</sequence>
<evidence type="ECO:0000259" key="7">
    <source>
        <dbReference type="Pfam" id="PF00082"/>
    </source>
</evidence>
<evidence type="ECO:0000256" key="2">
    <source>
        <dbReference type="ARBA" id="ARBA00022670"/>
    </source>
</evidence>
<feature type="active site" description="Charge relay system" evidence="5">
    <location>
        <position position="440"/>
    </location>
</feature>
<dbReference type="GO" id="GO:0006508">
    <property type="term" value="P:proteolysis"/>
    <property type="evidence" value="ECO:0007669"/>
    <property type="project" value="UniProtKB-KW"/>
</dbReference>
<evidence type="ECO:0000313" key="8">
    <source>
        <dbReference type="EMBL" id="KAK4041327.1"/>
    </source>
</evidence>
<feature type="domain" description="Peptidase S8/S53" evidence="7">
    <location>
        <begin position="414"/>
        <end position="652"/>
    </location>
</feature>
<evidence type="ECO:0000256" key="3">
    <source>
        <dbReference type="ARBA" id="ARBA00022801"/>
    </source>
</evidence>
<dbReference type="Gene3D" id="3.40.50.200">
    <property type="entry name" value="Peptidase S8/S53 domain"/>
    <property type="match status" value="1"/>
</dbReference>
<dbReference type="InterPro" id="IPR015500">
    <property type="entry name" value="Peptidase_S8_subtilisin-rel"/>
</dbReference>
<dbReference type="CDD" id="cd00306">
    <property type="entry name" value="Peptidases_S8_S53"/>
    <property type="match status" value="1"/>
</dbReference>
<dbReference type="Pfam" id="PF00082">
    <property type="entry name" value="Peptidase_S8"/>
    <property type="match status" value="1"/>
</dbReference>
<gene>
    <name evidence="8" type="ORF">C8A01DRAFT_34630</name>
</gene>
<dbReference type="AlphaFoldDB" id="A0AAN6PIF4"/>
<dbReference type="PROSITE" id="PS00138">
    <property type="entry name" value="SUBTILASE_SER"/>
    <property type="match status" value="1"/>
</dbReference>
<name>A0AAN6PIF4_9PEZI</name>
<evidence type="ECO:0000256" key="5">
    <source>
        <dbReference type="PROSITE-ProRule" id="PRU01240"/>
    </source>
</evidence>
<dbReference type="InterPro" id="IPR023828">
    <property type="entry name" value="Peptidase_S8_Ser-AS"/>
</dbReference>
<reference evidence="9" key="1">
    <citation type="journal article" date="2023" name="Mol. Phylogenet. Evol.">
        <title>Genome-scale phylogeny and comparative genomics of the fungal order Sordariales.</title>
        <authorList>
            <person name="Hensen N."/>
            <person name="Bonometti L."/>
            <person name="Westerberg I."/>
            <person name="Brannstrom I.O."/>
            <person name="Guillou S."/>
            <person name="Cros-Aarteil S."/>
            <person name="Calhoun S."/>
            <person name="Haridas S."/>
            <person name="Kuo A."/>
            <person name="Mondo S."/>
            <person name="Pangilinan J."/>
            <person name="Riley R."/>
            <person name="LaButti K."/>
            <person name="Andreopoulos B."/>
            <person name="Lipzen A."/>
            <person name="Chen C."/>
            <person name="Yan M."/>
            <person name="Daum C."/>
            <person name="Ng V."/>
            <person name="Clum A."/>
            <person name="Steindorff A."/>
            <person name="Ohm R.A."/>
            <person name="Martin F."/>
            <person name="Silar P."/>
            <person name="Natvig D.O."/>
            <person name="Lalanne C."/>
            <person name="Gautier V."/>
            <person name="Ament-Velasquez S.L."/>
            <person name="Kruys A."/>
            <person name="Hutchinson M.I."/>
            <person name="Powell A.J."/>
            <person name="Barry K."/>
            <person name="Miller A.N."/>
            <person name="Grigoriev I.V."/>
            <person name="Debuchy R."/>
            <person name="Gladieux P."/>
            <person name="Hiltunen Thoren M."/>
            <person name="Johannesson H."/>
        </authorList>
    </citation>
    <scope>NUCLEOTIDE SEQUENCE [LARGE SCALE GENOMIC DNA]</scope>
    <source>
        <strain evidence="9">CBS 284.82</strain>
    </source>
</reference>
<evidence type="ECO:0000313" key="9">
    <source>
        <dbReference type="Proteomes" id="UP001303115"/>
    </source>
</evidence>
<proteinExistence type="inferred from homology"/>
<feature type="region of interest" description="Disordered" evidence="6">
    <location>
        <begin position="1"/>
        <end position="21"/>
    </location>
</feature>
<keyword evidence="3 5" id="KW-0378">Hydrolase</keyword>
<dbReference type="InterPro" id="IPR050131">
    <property type="entry name" value="Peptidase_S8_subtilisin-like"/>
</dbReference>
<dbReference type="PRINTS" id="PR00723">
    <property type="entry name" value="SUBTILISIN"/>
</dbReference>
<dbReference type="PANTHER" id="PTHR43806:SF11">
    <property type="entry name" value="CEREVISIN-RELATED"/>
    <property type="match status" value="1"/>
</dbReference>
<dbReference type="SUPFAM" id="SSF52743">
    <property type="entry name" value="Subtilisin-like"/>
    <property type="match status" value="1"/>
</dbReference>
<evidence type="ECO:0000256" key="1">
    <source>
        <dbReference type="ARBA" id="ARBA00011073"/>
    </source>
</evidence>
<evidence type="ECO:0000256" key="4">
    <source>
        <dbReference type="ARBA" id="ARBA00022825"/>
    </source>
</evidence>
<dbReference type="InterPro" id="IPR036852">
    <property type="entry name" value="Peptidase_S8/S53_dom_sf"/>
</dbReference>
<dbReference type="PANTHER" id="PTHR43806">
    <property type="entry name" value="PEPTIDASE S8"/>
    <property type="match status" value="1"/>
</dbReference>
<dbReference type="EMBL" id="MU854359">
    <property type="protein sequence ID" value="KAK4041327.1"/>
    <property type="molecule type" value="Genomic_DNA"/>
</dbReference>
<evidence type="ECO:0000256" key="6">
    <source>
        <dbReference type="SAM" id="MobiDB-lite"/>
    </source>
</evidence>
<keyword evidence="4 5" id="KW-0720">Serine protease</keyword>
<comment type="caution">
    <text evidence="8">The sequence shown here is derived from an EMBL/GenBank/DDBJ whole genome shotgun (WGS) entry which is preliminary data.</text>
</comment>
<organism evidence="8 9">
    <name type="scientific">Parachaetomium inaequale</name>
    <dbReference type="NCBI Taxonomy" id="2588326"/>
    <lineage>
        <taxon>Eukaryota</taxon>
        <taxon>Fungi</taxon>
        <taxon>Dikarya</taxon>
        <taxon>Ascomycota</taxon>
        <taxon>Pezizomycotina</taxon>
        <taxon>Sordariomycetes</taxon>
        <taxon>Sordariomycetidae</taxon>
        <taxon>Sordariales</taxon>
        <taxon>Chaetomiaceae</taxon>
        <taxon>Parachaetomium</taxon>
    </lineage>
</organism>
<dbReference type="InterPro" id="IPR000209">
    <property type="entry name" value="Peptidase_S8/S53_dom"/>
</dbReference>
<keyword evidence="2 5" id="KW-0645">Protease</keyword>
<dbReference type="PROSITE" id="PS51892">
    <property type="entry name" value="SUBTILASE"/>
    <property type="match status" value="1"/>
</dbReference>
<protein>
    <submittedName>
        <fullName evidence="8">Peptidase S8/S53 domain-containing protein</fullName>
    </submittedName>
</protein>